<organism evidence="2 3">
    <name type="scientific">Linum trigynum</name>
    <dbReference type="NCBI Taxonomy" id="586398"/>
    <lineage>
        <taxon>Eukaryota</taxon>
        <taxon>Viridiplantae</taxon>
        <taxon>Streptophyta</taxon>
        <taxon>Embryophyta</taxon>
        <taxon>Tracheophyta</taxon>
        <taxon>Spermatophyta</taxon>
        <taxon>Magnoliopsida</taxon>
        <taxon>eudicotyledons</taxon>
        <taxon>Gunneridae</taxon>
        <taxon>Pentapetalae</taxon>
        <taxon>rosids</taxon>
        <taxon>fabids</taxon>
        <taxon>Malpighiales</taxon>
        <taxon>Linaceae</taxon>
        <taxon>Linum</taxon>
    </lineage>
</organism>
<gene>
    <name evidence="2" type="ORF">LTRI10_LOCUS37505</name>
</gene>
<name>A0AAV2FFV3_9ROSI</name>
<evidence type="ECO:0000313" key="2">
    <source>
        <dbReference type="EMBL" id="CAL1397184.1"/>
    </source>
</evidence>
<evidence type="ECO:0000313" key="3">
    <source>
        <dbReference type="Proteomes" id="UP001497516"/>
    </source>
</evidence>
<feature type="region of interest" description="Disordered" evidence="1">
    <location>
        <begin position="32"/>
        <end position="67"/>
    </location>
</feature>
<dbReference type="Proteomes" id="UP001497516">
    <property type="component" value="Chromosome 6"/>
</dbReference>
<accession>A0AAV2FFV3</accession>
<reference evidence="2 3" key="1">
    <citation type="submission" date="2024-04" db="EMBL/GenBank/DDBJ databases">
        <authorList>
            <person name="Fracassetti M."/>
        </authorList>
    </citation>
    <scope>NUCLEOTIDE SEQUENCE [LARGE SCALE GENOMIC DNA]</scope>
</reference>
<protein>
    <submittedName>
        <fullName evidence="2">Uncharacterized protein</fullName>
    </submittedName>
</protein>
<sequence>MQVTKGAKLIVQSTAMRDGMRERQRHEGLFFWGGFGRETPRETKSVERQPESARAEGNFPRELQHRA</sequence>
<dbReference type="AlphaFoldDB" id="A0AAV2FFV3"/>
<evidence type="ECO:0000256" key="1">
    <source>
        <dbReference type="SAM" id="MobiDB-lite"/>
    </source>
</evidence>
<feature type="compositionally biased region" description="Basic and acidic residues" evidence="1">
    <location>
        <begin position="38"/>
        <end position="54"/>
    </location>
</feature>
<keyword evidence="3" id="KW-1185">Reference proteome</keyword>
<dbReference type="EMBL" id="OZ034819">
    <property type="protein sequence ID" value="CAL1397184.1"/>
    <property type="molecule type" value="Genomic_DNA"/>
</dbReference>
<proteinExistence type="predicted"/>